<evidence type="ECO:0000259" key="11">
    <source>
        <dbReference type="PROSITE" id="PS51918"/>
    </source>
</evidence>
<evidence type="ECO:0000256" key="6">
    <source>
        <dbReference type="ARBA" id="ARBA00023004"/>
    </source>
</evidence>
<dbReference type="SFLD" id="SFLDS00029">
    <property type="entry name" value="Radical_SAM"/>
    <property type="match status" value="1"/>
</dbReference>
<dbReference type="AlphaFoldDB" id="D5EDA1"/>
<keyword evidence="4 8" id="KW-0949">S-adenosyl-L-methionine</keyword>
<comment type="cofactor">
    <cofactor evidence="8">
        <name>[4Fe-4S] cluster</name>
        <dbReference type="ChEBI" id="CHEBI:49883"/>
    </cofactor>
    <text evidence="8">Binds 2 [4Fe-4S] clusters. One cluster is coordinated with 3 cysteines and an exchangeable S-adenosyl-L-methionine.</text>
</comment>
<keyword evidence="1 8" id="KW-0004">4Fe-4S</keyword>
<dbReference type="GO" id="GO:0035599">
    <property type="term" value="F:aspartic acid methylthiotransferase activity"/>
    <property type="evidence" value="ECO:0007669"/>
    <property type="project" value="TreeGrafter"/>
</dbReference>
<keyword evidence="7 8" id="KW-0411">Iron-sulfur</keyword>
<gene>
    <name evidence="8" type="primary">rimO</name>
    <name evidence="12" type="ordered locus">Amico_0390</name>
</gene>
<evidence type="ECO:0000313" key="12">
    <source>
        <dbReference type="EMBL" id="ADE56533.1"/>
    </source>
</evidence>
<accession>D5EDA1</accession>
<dbReference type="GO" id="GO:0006400">
    <property type="term" value="P:tRNA modification"/>
    <property type="evidence" value="ECO:0007669"/>
    <property type="project" value="InterPro"/>
</dbReference>
<feature type="binding site" evidence="8">
    <location>
        <position position="147"/>
    </location>
    <ligand>
        <name>[4Fe-4S] cluster</name>
        <dbReference type="ChEBI" id="CHEBI:49883"/>
        <label>2</label>
        <note>4Fe-4S-S-AdoMet</note>
    </ligand>
</feature>
<comment type="function">
    <text evidence="8">Catalyzes the methylthiolation of an aspartic acid residue of ribosomal protein uS12.</text>
</comment>
<dbReference type="GO" id="GO:0051539">
    <property type="term" value="F:4 iron, 4 sulfur cluster binding"/>
    <property type="evidence" value="ECO:0007669"/>
    <property type="project" value="UniProtKB-UniRule"/>
</dbReference>
<dbReference type="HOGENOM" id="CLU_018697_0_1_0"/>
<dbReference type="Gene3D" id="2.40.50.140">
    <property type="entry name" value="Nucleic acid-binding proteins"/>
    <property type="match status" value="1"/>
</dbReference>
<dbReference type="InterPro" id="IPR020612">
    <property type="entry name" value="Methylthiotransferase_CS"/>
</dbReference>
<evidence type="ECO:0000256" key="1">
    <source>
        <dbReference type="ARBA" id="ARBA00022485"/>
    </source>
</evidence>
<evidence type="ECO:0000256" key="3">
    <source>
        <dbReference type="ARBA" id="ARBA00022679"/>
    </source>
</evidence>
<dbReference type="InterPro" id="IPR038135">
    <property type="entry name" value="Methylthiotransferase_N_sf"/>
</dbReference>
<keyword evidence="5 8" id="KW-0479">Metal-binding</keyword>
<dbReference type="GO" id="GO:0046872">
    <property type="term" value="F:metal ion binding"/>
    <property type="evidence" value="ECO:0007669"/>
    <property type="project" value="UniProtKB-KW"/>
</dbReference>
<dbReference type="STRING" id="572547.Amico_0390"/>
<dbReference type="InterPro" id="IPR005839">
    <property type="entry name" value="Methylthiotransferase"/>
</dbReference>
<dbReference type="OrthoDB" id="9805215at2"/>
<dbReference type="EC" id="2.8.4.4" evidence="8"/>
<dbReference type="CDD" id="cd01335">
    <property type="entry name" value="Radical_SAM"/>
    <property type="match status" value="1"/>
</dbReference>
<feature type="domain" description="MTTase N-terminal" evidence="10">
    <location>
        <begin position="1"/>
        <end position="117"/>
    </location>
</feature>
<dbReference type="PROSITE" id="PS51449">
    <property type="entry name" value="MTTASE_N"/>
    <property type="match status" value="1"/>
</dbReference>
<evidence type="ECO:0000256" key="4">
    <source>
        <dbReference type="ARBA" id="ARBA00022691"/>
    </source>
</evidence>
<evidence type="ECO:0000259" key="9">
    <source>
        <dbReference type="PROSITE" id="PS50926"/>
    </source>
</evidence>
<dbReference type="HAMAP" id="MF_01865">
    <property type="entry name" value="MTTase_RimO"/>
    <property type="match status" value="1"/>
</dbReference>
<dbReference type="InterPro" id="IPR012340">
    <property type="entry name" value="NA-bd_OB-fold"/>
</dbReference>
<dbReference type="NCBIfam" id="TIGR00089">
    <property type="entry name" value="MiaB/RimO family radical SAM methylthiotransferase"/>
    <property type="match status" value="1"/>
</dbReference>
<keyword evidence="3 8" id="KW-0808">Transferase</keyword>
<evidence type="ECO:0000256" key="5">
    <source>
        <dbReference type="ARBA" id="ARBA00022723"/>
    </source>
</evidence>
<keyword evidence="2 8" id="KW-0963">Cytoplasm</keyword>
<dbReference type="eggNOG" id="COG0621">
    <property type="taxonomic scope" value="Bacteria"/>
</dbReference>
<dbReference type="Proteomes" id="UP000002366">
    <property type="component" value="Chromosome"/>
</dbReference>
<dbReference type="InterPro" id="IPR007197">
    <property type="entry name" value="rSAM"/>
</dbReference>
<dbReference type="EMBL" id="CP001997">
    <property type="protein sequence ID" value="ADE56533.1"/>
    <property type="molecule type" value="Genomic_DNA"/>
</dbReference>
<dbReference type="Gene3D" id="3.80.30.20">
    <property type="entry name" value="tm_1862 like domain"/>
    <property type="match status" value="1"/>
</dbReference>
<organism evidence="12 13">
    <name type="scientific">Aminobacterium colombiense (strain DSM 12261 / ALA-1)</name>
    <dbReference type="NCBI Taxonomy" id="572547"/>
    <lineage>
        <taxon>Bacteria</taxon>
        <taxon>Thermotogati</taxon>
        <taxon>Synergistota</taxon>
        <taxon>Synergistia</taxon>
        <taxon>Synergistales</taxon>
        <taxon>Aminobacteriaceae</taxon>
        <taxon>Aminobacterium</taxon>
    </lineage>
</organism>
<dbReference type="InterPro" id="IPR006638">
    <property type="entry name" value="Elp3/MiaA/NifB-like_rSAM"/>
</dbReference>
<evidence type="ECO:0000256" key="7">
    <source>
        <dbReference type="ARBA" id="ARBA00023014"/>
    </source>
</evidence>
<comment type="subcellular location">
    <subcellularLocation>
        <location evidence="8">Cytoplasm</location>
    </subcellularLocation>
</comment>
<sequence length="429" mass="48374">MNIYIISLGCAKNSVDSENLIGMLRAAGFRVVDSIDEAQVAIVNTCGFIQPAVEENVDIILDLERLKEEGRLQKIGVVGCLVNRYGEELKKELPSVDIWSQAEEWESVVRQLGAKPSNWQRGMLPGTRPWSRYLKVGEGCDSFCSYCTIPSIRGWARSYPIEVLTSEASRLVEEGAREICLVGQDLTVYGRDVYGKPSLIALLDSLTASLPQEVWLRLLYLHPARVDERFIDYISSSKSVLPYLDIPIQHVEGDLLRRMNRKENEESLRTLFGYIRKKNPLFALRTTFIVGFPGETEEQFEKVLDFAEDMEIDRVGAFAYCAEEGTIAATLPGQLSSKIKEERYNRLMELQSEISLRRQSLFVGRELTVLVETIDNEDNIAWGRSYRDAPEVDGLVGIMEGAHLKEGAFVKVKITEAEEYDLLGVEVVS</sequence>
<feature type="binding site" evidence="8">
    <location>
        <position position="80"/>
    </location>
    <ligand>
        <name>[4Fe-4S] cluster</name>
        <dbReference type="ChEBI" id="CHEBI:49883"/>
        <label>1</label>
    </ligand>
</feature>
<dbReference type="PROSITE" id="PS51918">
    <property type="entry name" value="RADICAL_SAM"/>
    <property type="match status" value="1"/>
</dbReference>
<dbReference type="SUPFAM" id="SSF102114">
    <property type="entry name" value="Radical SAM enzymes"/>
    <property type="match status" value="1"/>
</dbReference>
<dbReference type="SFLD" id="SFLDG01082">
    <property type="entry name" value="B12-binding_domain_containing"/>
    <property type="match status" value="1"/>
</dbReference>
<keyword evidence="6 8" id="KW-0408">Iron</keyword>
<dbReference type="FunFam" id="3.80.30.20:FF:000001">
    <property type="entry name" value="tRNA-2-methylthio-N(6)-dimethylallyladenosine synthase 2"/>
    <property type="match status" value="1"/>
</dbReference>
<comment type="catalytic activity">
    <reaction evidence="8">
        <text>L-aspartate(89)-[ribosomal protein uS12]-hydrogen + (sulfur carrier)-SH + AH2 + 2 S-adenosyl-L-methionine = 3-methylsulfanyl-L-aspartate(89)-[ribosomal protein uS12]-hydrogen + (sulfur carrier)-H + 5'-deoxyadenosine + L-methionine + A + S-adenosyl-L-homocysteine + 2 H(+)</text>
        <dbReference type="Rhea" id="RHEA:37087"/>
        <dbReference type="Rhea" id="RHEA-COMP:10460"/>
        <dbReference type="Rhea" id="RHEA-COMP:10461"/>
        <dbReference type="Rhea" id="RHEA-COMP:14737"/>
        <dbReference type="Rhea" id="RHEA-COMP:14739"/>
        <dbReference type="ChEBI" id="CHEBI:13193"/>
        <dbReference type="ChEBI" id="CHEBI:15378"/>
        <dbReference type="ChEBI" id="CHEBI:17319"/>
        <dbReference type="ChEBI" id="CHEBI:17499"/>
        <dbReference type="ChEBI" id="CHEBI:29917"/>
        <dbReference type="ChEBI" id="CHEBI:29961"/>
        <dbReference type="ChEBI" id="CHEBI:57844"/>
        <dbReference type="ChEBI" id="CHEBI:57856"/>
        <dbReference type="ChEBI" id="CHEBI:59789"/>
        <dbReference type="ChEBI" id="CHEBI:64428"/>
        <dbReference type="ChEBI" id="CHEBI:73599"/>
        <dbReference type="EC" id="2.8.4.4"/>
    </reaction>
</comment>
<dbReference type="NCBIfam" id="TIGR01125">
    <property type="entry name" value="30S ribosomal protein S12 methylthiotransferase RimO"/>
    <property type="match status" value="1"/>
</dbReference>
<dbReference type="InterPro" id="IPR002792">
    <property type="entry name" value="TRAM_dom"/>
</dbReference>
<dbReference type="InterPro" id="IPR005840">
    <property type="entry name" value="Ribosomal_uS12_MeSTrfase_RimO"/>
</dbReference>
<reference evidence="12 13" key="1">
    <citation type="journal article" date="2010" name="Stand. Genomic Sci.">
        <title>Complete genome sequence of Aminobacterium colombiense type strain (ALA-1).</title>
        <authorList>
            <person name="Chertkov O."/>
            <person name="Sikorski J."/>
            <person name="Brambilla E."/>
            <person name="Lapidus A."/>
            <person name="Copeland A."/>
            <person name="Glavina Del Rio T."/>
            <person name="Nolan M."/>
            <person name="Lucas S."/>
            <person name="Tice H."/>
            <person name="Cheng J.F."/>
            <person name="Han C."/>
            <person name="Detter J.C."/>
            <person name="Bruce D."/>
            <person name="Tapia R."/>
            <person name="Goodwin L."/>
            <person name="Pitluck S."/>
            <person name="Liolios K."/>
            <person name="Ivanova N."/>
            <person name="Mavromatis K."/>
            <person name="Ovchinnikova G."/>
            <person name="Pati A."/>
            <person name="Chen A."/>
            <person name="Palaniappan K."/>
            <person name="Land M."/>
            <person name="Hauser L."/>
            <person name="Chang Y.J."/>
            <person name="Jeffries C.D."/>
            <person name="Spring S."/>
            <person name="Rohde M."/>
            <person name="Goker M."/>
            <person name="Bristow J."/>
            <person name="Eisen J.A."/>
            <person name="Markowitz V."/>
            <person name="Hugenholtz P."/>
            <person name="Kyrpides N.C."/>
            <person name="Klenk H.P."/>
        </authorList>
    </citation>
    <scope>NUCLEOTIDE SEQUENCE [LARGE SCALE GENOMIC DNA]</scope>
    <source>
        <strain evidence="13">DSM 12261 / ALA-1</strain>
    </source>
</reference>
<dbReference type="Pfam" id="PF00919">
    <property type="entry name" value="UPF0004"/>
    <property type="match status" value="1"/>
</dbReference>
<dbReference type="Gene3D" id="3.40.50.12160">
    <property type="entry name" value="Methylthiotransferase, N-terminal domain"/>
    <property type="match status" value="1"/>
</dbReference>
<feature type="binding site" evidence="8">
    <location>
        <position position="144"/>
    </location>
    <ligand>
        <name>[4Fe-4S] cluster</name>
        <dbReference type="ChEBI" id="CHEBI:49883"/>
        <label>2</label>
        <note>4Fe-4S-S-AdoMet</note>
    </ligand>
</feature>
<dbReference type="SMART" id="SM00729">
    <property type="entry name" value="Elp3"/>
    <property type="match status" value="1"/>
</dbReference>
<feature type="binding site" evidence="8">
    <location>
        <position position="46"/>
    </location>
    <ligand>
        <name>[4Fe-4S] cluster</name>
        <dbReference type="ChEBI" id="CHEBI:49883"/>
        <label>1</label>
    </ligand>
</feature>
<feature type="domain" description="Radical SAM core" evidence="11">
    <location>
        <begin position="126"/>
        <end position="357"/>
    </location>
</feature>
<dbReference type="GO" id="GO:0103039">
    <property type="term" value="F:protein methylthiotransferase activity"/>
    <property type="evidence" value="ECO:0007669"/>
    <property type="project" value="UniProtKB-EC"/>
</dbReference>
<dbReference type="Pfam" id="PF04055">
    <property type="entry name" value="Radical_SAM"/>
    <property type="match status" value="1"/>
</dbReference>
<protein>
    <recommendedName>
        <fullName evidence="8">Ribosomal protein uS12 methylthiotransferase RimO</fullName>
        <shortName evidence="8">uS12 MTTase</shortName>
        <shortName evidence="8">uS12 methylthiotransferase</shortName>
        <ecNumber evidence="8">2.8.4.4</ecNumber>
    </recommendedName>
    <alternativeName>
        <fullName evidence="8">Ribosomal protein uS12 (aspartate-C(3))-methylthiotransferase</fullName>
    </alternativeName>
    <alternativeName>
        <fullName evidence="8">Ribosome maturation factor RimO</fullName>
    </alternativeName>
</protein>
<dbReference type="InterPro" id="IPR013848">
    <property type="entry name" value="Methylthiotransferase_N"/>
</dbReference>
<dbReference type="Pfam" id="PF18693">
    <property type="entry name" value="TRAM_2"/>
    <property type="match status" value="1"/>
</dbReference>
<evidence type="ECO:0000313" key="13">
    <source>
        <dbReference type="Proteomes" id="UP000002366"/>
    </source>
</evidence>
<evidence type="ECO:0000256" key="2">
    <source>
        <dbReference type="ARBA" id="ARBA00022490"/>
    </source>
</evidence>
<dbReference type="InterPro" id="IPR058240">
    <property type="entry name" value="rSAM_sf"/>
</dbReference>
<dbReference type="InterPro" id="IPR023404">
    <property type="entry name" value="rSAM_horseshoe"/>
</dbReference>
<dbReference type="SFLD" id="SFLDF00274">
    <property type="entry name" value="ribosomal_protein_S12_methylth"/>
    <property type="match status" value="1"/>
</dbReference>
<feature type="binding site" evidence="8">
    <location>
        <position position="140"/>
    </location>
    <ligand>
        <name>[4Fe-4S] cluster</name>
        <dbReference type="ChEBI" id="CHEBI:49883"/>
        <label>2</label>
        <note>4Fe-4S-S-AdoMet</note>
    </ligand>
</feature>
<dbReference type="GO" id="GO:0005829">
    <property type="term" value="C:cytosol"/>
    <property type="evidence" value="ECO:0007669"/>
    <property type="project" value="TreeGrafter"/>
</dbReference>
<dbReference type="PROSITE" id="PS50926">
    <property type="entry name" value="TRAM"/>
    <property type="match status" value="1"/>
</dbReference>
<keyword evidence="13" id="KW-1185">Reference proteome</keyword>
<dbReference type="RefSeq" id="WP_013047799.1">
    <property type="nucleotide sequence ID" value="NC_014011.1"/>
</dbReference>
<proteinExistence type="inferred from homology"/>
<dbReference type="PROSITE" id="PS01278">
    <property type="entry name" value="MTTASE_RADICAL"/>
    <property type="match status" value="1"/>
</dbReference>
<dbReference type="KEGG" id="aco:Amico_0390"/>
<dbReference type="SFLD" id="SFLDG01061">
    <property type="entry name" value="methylthiotransferase"/>
    <property type="match status" value="1"/>
</dbReference>
<name>D5EDA1_AMICL</name>
<dbReference type="PANTHER" id="PTHR43837">
    <property type="entry name" value="RIBOSOMAL PROTEIN S12 METHYLTHIOTRANSFERASE RIMO"/>
    <property type="match status" value="1"/>
</dbReference>
<evidence type="ECO:0000259" key="10">
    <source>
        <dbReference type="PROSITE" id="PS51449"/>
    </source>
</evidence>
<dbReference type="PANTHER" id="PTHR43837:SF1">
    <property type="entry name" value="RIBOSOMAL PROTEIN US12 METHYLTHIOTRANSFERASE RIMO"/>
    <property type="match status" value="1"/>
</dbReference>
<feature type="binding site" evidence="8">
    <location>
        <position position="10"/>
    </location>
    <ligand>
        <name>[4Fe-4S] cluster</name>
        <dbReference type="ChEBI" id="CHEBI:49883"/>
        <label>1</label>
    </ligand>
</feature>
<feature type="domain" description="TRAM" evidence="9">
    <location>
        <begin position="360"/>
        <end position="428"/>
    </location>
</feature>
<comment type="similarity">
    <text evidence="8">Belongs to the methylthiotransferase family. RimO subfamily.</text>
</comment>
<evidence type="ECO:0000256" key="8">
    <source>
        <dbReference type="HAMAP-Rule" id="MF_01865"/>
    </source>
</evidence>